<evidence type="ECO:0000256" key="4">
    <source>
        <dbReference type="ARBA" id="ARBA00022840"/>
    </source>
</evidence>
<keyword evidence="3" id="KW-0547">Nucleotide-binding</keyword>
<dbReference type="InterPro" id="IPR017871">
    <property type="entry name" value="ABC_transporter-like_CS"/>
</dbReference>
<evidence type="ECO:0000256" key="2">
    <source>
        <dbReference type="ARBA" id="ARBA00022448"/>
    </source>
</evidence>
<evidence type="ECO:0000256" key="1">
    <source>
        <dbReference type="ARBA" id="ARBA00005417"/>
    </source>
</evidence>
<sequence>MSETISLETAVPIEDAKLKKPILEVQGLVKYYPVKKELLQIGKETQYVKAVNDVSFNLYEGETYGLVGESGCGKSTIGRTLVRLIEPTDGKALYNGKDLFELKGEGMRDMRQEIQMIFQDPYSSLNPRKRIGQIIEEPLIIHSIGNKKERTEIAMDILNKVGLQLDHYYRFPHELSGGQRQRIGLARALVVNPKIIIADEPVSALDVSIQSQVINLLQEIQEDLKLTYLFIAHDISVVRHISDRIGVMYLGHIVEEAPTDSLLATPLHPYTQALLSAVPLPNPKAKKERIILQGEIPSPLNPPSGCVFHTRCPLVMDVCKVDKPVMKEEKPNHFVACHLFN</sequence>
<dbReference type="PANTHER" id="PTHR43776:SF8">
    <property type="entry name" value="ABC TRANSPORTER, ATP-BINDING PROTEIN"/>
    <property type="match status" value="1"/>
</dbReference>
<protein>
    <submittedName>
        <fullName evidence="6">ABC transporter ATP-binding protein</fullName>
    </submittedName>
</protein>
<dbReference type="PROSITE" id="PS50893">
    <property type="entry name" value="ABC_TRANSPORTER_2"/>
    <property type="match status" value="1"/>
</dbReference>
<dbReference type="Pfam" id="PF00005">
    <property type="entry name" value="ABC_tran"/>
    <property type="match status" value="1"/>
</dbReference>
<dbReference type="NCBIfam" id="NF008453">
    <property type="entry name" value="PRK11308.1"/>
    <property type="match status" value="1"/>
</dbReference>
<comment type="caution">
    <text evidence="6">The sequence shown here is derived from an EMBL/GenBank/DDBJ whole genome shotgun (WGS) entry which is preliminary data.</text>
</comment>
<dbReference type="NCBIfam" id="TIGR01727">
    <property type="entry name" value="oligo_HPY"/>
    <property type="match status" value="1"/>
</dbReference>
<proteinExistence type="inferred from homology"/>
<evidence type="ECO:0000259" key="5">
    <source>
        <dbReference type="PROSITE" id="PS50893"/>
    </source>
</evidence>
<dbReference type="SUPFAM" id="SSF52540">
    <property type="entry name" value="P-loop containing nucleoside triphosphate hydrolases"/>
    <property type="match status" value="1"/>
</dbReference>
<dbReference type="Gene3D" id="3.40.50.300">
    <property type="entry name" value="P-loop containing nucleotide triphosphate hydrolases"/>
    <property type="match status" value="1"/>
</dbReference>
<dbReference type="CDD" id="cd03257">
    <property type="entry name" value="ABC_NikE_OppD_transporters"/>
    <property type="match status" value="1"/>
</dbReference>
<name>A0ABW4SJC5_9BACL</name>
<organism evidence="6 7">
    <name type="scientific">Sporosarcina siberiensis</name>
    <dbReference type="NCBI Taxonomy" id="1365606"/>
    <lineage>
        <taxon>Bacteria</taxon>
        <taxon>Bacillati</taxon>
        <taxon>Bacillota</taxon>
        <taxon>Bacilli</taxon>
        <taxon>Bacillales</taxon>
        <taxon>Caryophanaceae</taxon>
        <taxon>Sporosarcina</taxon>
    </lineage>
</organism>
<dbReference type="GO" id="GO:0005524">
    <property type="term" value="F:ATP binding"/>
    <property type="evidence" value="ECO:0007669"/>
    <property type="project" value="UniProtKB-KW"/>
</dbReference>
<evidence type="ECO:0000313" key="6">
    <source>
        <dbReference type="EMBL" id="MFD1928602.1"/>
    </source>
</evidence>
<dbReference type="Pfam" id="PF08352">
    <property type="entry name" value="oligo_HPY"/>
    <property type="match status" value="1"/>
</dbReference>
<dbReference type="InterPro" id="IPR013563">
    <property type="entry name" value="Oligopep_ABC_C"/>
</dbReference>
<gene>
    <name evidence="6" type="ORF">ACFSFY_11235</name>
</gene>
<dbReference type="Proteomes" id="UP001597218">
    <property type="component" value="Unassembled WGS sequence"/>
</dbReference>
<dbReference type="InterPro" id="IPR003593">
    <property type="entry name" value="AAA+_ATPase"/>
</dbReference>
<keyword evidence="2" id="KW-0813">Transport</keyword>
<evidence type="ECO:0000313" key="7">
    <source>
        <dbReference type="Proteomes" id="UP001597218"/>
    </source>
</evidence>
<keyword evidence="7" id="KW-1185">Reference proteome</keyword>
<dbReference type="SMART" id="SM00382">
    <property type="entry name" value="AAA"/>
    <property type="match status" value="1"/>
</dbReference>
<feature type="domain" description="ABC transporter" evidence="5">
    <location>
        <begin position="23"/>
        <end position="275"/>
    </location>
</feature>
<keyword evidence="4 6" id="KW-0067">ATP-binding</keyword>
<reference evidence="7" key="1">
    <citation type="journal article" date="2019" name="Int. J. Syst. Evol. Microbiol.">
        <title>The Global Catalogue of Microorganisms (GCM) 10K type strain sequencing project: providing services to taxonomists for standard genome sequencing and annotation.</title>
        <authorList>
            <consortium name="The Broad Institute Genomics Platform"/>
            <consortium name="The Broad Institute Genome Sequencing Center for Infectious Disease"/>
            <person name="Wu L."/>
            <person name="Ma J."/>
        </authorList>
    </citation>
    <scope>NUCLEOTIDE SEQUENCE [LARGE SCALE GENOMIC DNA]</scope>
    <source>
        <strain evidence="7">CGMCC 4.7177</strain>
    </source>
</reference>
<dbReference type="PROSITE" id="PS00211">
    <property type="entry name" value="ABC_TRANSPORTER_1"/>
    <property type="match status" value="1"/>
</dbReference>
<comment type="similarity">
    <text evidence="1">Belongs to the ABC transporter superfamily.</text>
</comment>
<evidence type="ECO:0000256" key="3">
    <source>
        <dbReference type="ARBA" id="ARBA00022741"/>
    </source>
</evidence>
<dbReference type="EMBL" id="JBHUGI010000032">
    <property type="protein sequence ID" value="MFD1928602.1"/>
    <property type="molecule type" value="Genomic_DNA"/>
</dbReference>
<dbReference type="InterPro" id="IPR050319">
    <property type="entry name" value="ABC_transp_ATP-bind"/>
</dbReference>
<dbReference type="RefSeq" id="WP_381538071.1">
    <property type="nucleotide sequence ID" value="NZ_JBHUGI010000032.1"/>
</dbReference>
<accession>A0ABW4SJC5</accession>
<dbReference type="PANTHER" id="PTHR43776">
    <property type="entry name" value="TRANSPORT ATP-BINDING PROTEIN"/>
    <property type="match status" value="1"/>
</dbReference>
<dbReference type="InterPro" id="IPR003439">
    <property type="entry name" value="ABC_transporter-like_ATP-bd"/>
</dbReference>
<dbReference type="InterPro" id="IPR027417">
    <property type="entry name" value="P-loop_NTPase"/>
</dbReference>